<dbReference type="Proteomes" id="UP000663879">
    <property type="component" value="Unassembled WGS sequence"/>
</dbReference>
<evidence type="ECO:0000313" key="1">
    <source>
        <dbReference type="EMBL" id="CAF0920242.1"/>
    </source>
</evidence>
<sequence>MFGRILQRIFGNIVHNEQVIDKLAESKPIRRAAQLTAYFLVRASDTAQKKMVEMEKSSDALKKARDLLKIIQEESNKKRIN</sequence>
<dbReference type="PANTHER" id="PTHR41161">
    <property type="entry name" value="PROTEIN NCBP2AS2"/>
    <property type="match status" value="1"/>
</dbReference>
<comment type="caution">
    <text evidence="1">The sequence shown here is derived from an EMBL/GenBank/DDBJ whole genome shotgun (WGS) entry which is preliminary data.</text>
</comment>
<keyword evidence="2" id="KW-1185">Reference proteome</keyword>
<dbReference type="EMBL" id="CAJNOC010002224">
    <property type="protein sequence ID" value="CAF0920242.1"/>
    <property type="molecule type" value="Genomic_DNA"/>
</dbReference>
<evidence type="ECO:0000313" key="2">
    <source>
        <dbReference type="Proteomes" id="UP000663879"/>
    </source>
</evidence>
<organism evidence="1 2">
    <name type="scientific">Brachionus calyciflorus</name>
    <dbReference type="NCBI Taxonomy" id="104777"/>
    <lineage>
        <taxon>Eukaryota</taxon>
        <taxon>Metazoa</taxon>
        <taxon>Spiralia</taxon>
        <taxon>Gnathifera</taxon>
        <taxon>Rotifera</taxon>
        <taxon>Eurotatoria</taxon>
        <taxon>Monogononta</taxon>
        <taxon>Pseudotrocha</taxon>
        <taxon>Ploima</taxon>
        <taxon>Brachionidae</taxon>
        <taxon>Brachionus</taxon>
    </lineage>
</organism>
<dbReference type="AlphaFoldDB" id="A0A814B0F5"/>
<reference evidence="1" key="1">
    <citation type="submission" date="2021-02" db="EMBL/GenBank/DDBJ databases">
        <authorList>
            <person name="Nowell W R."/>
        </authorList>
    </citation>
    <scope>NUCLEOTIDE SEQUENCE</scope>
    <source>
        <strain evidence="1">Ploen Becks lab</strain>
    </source>
</reference>
<dbReference type="PANTHER" id="PTHR41161:SF1">
    <property type="entry name" value="PROTEIN NCBP2AS2"/>
    <property type="match status" value="1"/>
</dbReference>
<accession>A0A814B0F5</accession>
<proteinExistence type="predicted"/>
<gene>
    <name evidence="1" type="ORF">OXX778_LOCUS12348</name>
</gene>
<dbReference type="InterPro" id="IPR042407">
    <property type="entry name" value="NCBP2-AS2"/>
</dbReference>
<dbReference type="OrthoDB" id="5950777at2759"/>
<protein>
    <submittedName>
        <fullName evidence="1">Uncharacterized protein</fullName>
    </submittedName>
</protein>
<name>A0A814B0F5_9BILA</name>